<name>A0AA39QZK0_9LECA</name>
<reference evidence="2" key="1">
    <citation type="submission" date="2023-03" db="EMBL/GenBank/DDBJ databases">
        <title>Complete genome of Cladonia borealis.</title>
        <authorList>
            <person name="Park H."/>
        </authorList>
    </citation>
    <scope>NUCLEOTIDE SEQUENCE</scope>
    <source>
        <strain evidence="2">ANT050790</strain>
    </source>
</reference>
<dbReference type="EMBL" id="JAFEKC020000013">
    <property type="protein sequence ID" value="KAK0511306.1"/>
    <property type="molecule type" value="Genomic_DNA"/>
</dbReference>
<accession>A0AA39QZK0</accession>
<dbReference type="PROSITE" id="PS50181">
    <property type="entry name" value="FBOX"/>
    <property type="match status" value="1"/>
</dbReference>
<dbReference type="InterPro" id="IPR001810">
    <property type="entry name" value="F-box_dom"/>
</dbReference>
<organism evidence="2 3">
    <name type="scientific">Cladonia borealis</name>
    <dbReference type="NCBI Taxonomy" id="184061"/>
    <lineage>
        <taxon>Eukaryota</taxon>
        <taxon>Fungi</taxon>
        <taxon>Dikarya</taxon>
        <taxon>Ascomycota</taxon>
        <taxon>Pezizomycotina</taxon>
        <taxon>Lecanoromycetes</taxon>
        <taxon>OSLEUM clade</taxon>
        <taxon>Lecanoromycetidae</taxon>
        <taxon>Lecanorales</taxon>
        <taxon>Lecanorineae</taxon>
        <taxon>Cladoniaceae</taxon>
        <taxon>Cladonia</taxon>
    </lineage>
</organism>
<protein>
    <recommendedName>
        <fullName evidence="1">F-box domain-containing protein</fullName>
    </recommendedName>
</protein>
<dbReference type="Proteomes" id="UP001166286">
    <property type="component" value="Unassembled WGS sequence"/>
</dbReference>
<keyword evidence="3" id="KW-1185">Reference proteome</keyword>
<evidence type="ECO:0000313" key="3">
    <source>
        <dbReference type="Proteomes" id="UP001166286"/>
    </source>
</evidence>
<feature type="domain" description="F-box" evidence="1">
    <location>
        <begin position="98"/>
        <end position="144"/>
    </location>
</feature>
<gene>
    <name evidence="2" type="ORF">JMJ35_005879</name>
</gene>
<proteinExistence type="predicted"/>
<comment type="caution">
    <text evidence="2">The sequence shown here is derived from an EMBL/GenBank/DDBJ whole genome shotgun (WGS) entry which is preliminary data.</text>
</comment>
<sequence>MVLLCKEFVEYPHPHQSYSRFAADGVRPCYKPRTKGSPYCWQHSEMLREVAKSLNTSGDLLNEALLLHLTRPLSMTGKKKTPLMHMLEGLEVSGESFSLGALEQPVEIIQSIISELSLHDLQNFKAVNSRARSMVVWNQNYRNVITYVPEVVSALYKTELDSAFSLENIHDVLTHDRCVVCNRFGGYVFLPGLQRCCERCARYDPELIPISLGDPTKHSRSSVRSRRTRVPMMLWTVGDTITDLPRRRLRFLQMNPETPTETPEKEYLVSSAAAARLGILSNSSSGRVRMPCTKNHKYTWRQTTVPMPHLDSRNQTPNRSYRCKGCTRAEHYGGTSWWDGRIGCRGCQRSLPNGVDVDQEYRNPVPRRLINCHEQEGWNGSEGVISCRLHTASRRLYTADEMLNHVAECGEAQSLLVDLALLAQLPEQKRKTKPRWHMSYKTY</sequence>
<dbReference type="AlphaFoldDB" id="A0AA39QZK0"/>
<evidence type="ECO:0000313" key="2">
    <source>
        <dbReference type="EMBL" id="KAK0511306.1"/>
    </source>
</evidence>
<evidence type="ECO:0000259" key="1">
    <source>
        <dbReference type="PROSITE" id="PS50181"/>
    </source>
</evidence>